<evidence type="ECO:0000256" key="2">
    <source>
        <dbReference type="PROSITE-ProRule" id="PRU00335"/>
    </source>
</evidence>
<reference evidence="4" key="1">
    <citation type="submission" date="2020-08" db="EMBL/GenBank/DDBJ databases">
        <title>Genome public.</title>
        <authorList>
            <person name="Liu C."/>
            <person name="Sun Q."/>
        </authorList>
    </citation>
    <scope>NUCLEOTIDE SEQUENCE</scope>
    <source>
        <strain evidence="4">BX5</strain>
    </source>
</reference>
<sequence length="205" mass="23857">MPSSTFFRLPEEKRQRLLDAAWEEFSRVSFADASINQIIHAANISRGSFYQYFTDKEDLTAYMLGGMRHYFSKLMWNILAEVEGDLFQAVVIAFERFLDRSGITDPVLAKLIHIIQLNPGMDFHRFMCSDREVSEQEIFRHVSNRNYRSQDREFVGNVFFLTIAPLASAMMETLRAPEQWEHQRALLEQRLQIIRMGAVAPAISE</sequence>
<dbReference type="PROSITE" id="PS50977">
    <property type="entry name" value="HTH_TETR_2"/>
    <property type="match status" value="1"/>
</dbReference>
<dbReference type="Pfam" id="PF00440">
    <property type="entry name" value="TetR_N"/>
    <property type="match status" value="1"/>
</dbReference>
<evidence type="ECO:0000313" key="5">
    <source>
        <dbReference type="Proteomes" id="UP000602260"/>
    </source>
</evidence>
<dbReference type="GO" id="GO:0003677">
    <property type="term" value="F:DNA binding"/>
    <property type="evidence" value="ECO:0007669"/>
    <property type="project" value="UniProtKB-UniRule"/>
</dbReference>
<keyword evidence="1 2" id="KW-0238">DNA-binding</keyword>
<gene>
    <name evidence="4" type="ORF">H8S55_01645</name>
</gene>
<dbReference type="PANTHER" id="PTHR43479:SF11">
    <property type="entry name" value="ACREF_ENVCD OPERON REPRESSOR-RELATED"/>
    <property type="match status" value="1"/>
</dbReference>
<comment type="caution">
    <text evidence="4">The sequence shown here is derived from an EMBL/GenBank/DDBJ whole genome shotgun (WGS) entry which is preliminary data.</text>
</comment>
<dbReference type="InterPro" id="IPR001647">
    <property type="entry name" value="HTH_TetR"/>
</dbReference>
<protein>
    <submittedName>
        <fullName evidence="4">TetR/AcrR family transcriptional regulator</fullName>
    </submittedName>
</protein>
<dbReference type="PRINTS" id="PR00455">
    <property type="entry name" value="HTHTETR"/>
</dbReference>
<name>A0A8J6M170_9FIRM</name>
<dbReference type="Proteomes" id="UP000602260">
    <property type="component" value="Unassembled WGS sequence"/>
</dbReference>
<evidence type="ECO:0000259" key="3">
    <source>
        <dbReference type="PROSITE" id="PS50977"/>
    </source>
</evidence>
<feature type="domain" description="HTH tetR-type" evidence="3">
    <location>
        <begin position="11"/>
        <end position="71"/>
    </location>
</feature>
<dbReference type="EMBL" id="JACOPN010000001">
    <property type="protein sequence ID" value="MBC5716039.1"/>
    <property type="molecule type" value="Genomic_DNA"/>
</dbReference>
<dbReference type="InterPro" id="IPR050624">
    <property type="entry name" value="HTH-type_Tx_Regulator"/>
</dbReference>
<feature type="DNA-binding region" description="H-T-H motif" evidence="2">
    <location>
        <begin position="34"/>
        <end position="53"/>
    </location>
</feature>
<proteinExistence type="predicted"/>
<dbReference type="PROSITE" id="PS01081">
    <property type="entry name" value="HTH_TETR_1"/>
    <property type="match status" value="1"/>
</dbReference>
<evidence type="ECO:0000313" key="4">
    <source>
        <dbReference type="EMBL" id="MBC5716039.1"/>
    </source>
</evidence>
<evidence type="ECO:0000256" key="1">
    <source>
        <dbReference type="ARBA" id="ARBA00023125"/>
    </source>
</evidence>
<dbReference type="AlphaFoldDB" id="A0A8J6M170"/>
<dbReference type="InterPro" id="IPR023772">
    <property type="entry name" value="DNA-bd_HTH_TetR-type_CS"/>
</dbReference>
<dbReference type="PANTHER" id="PTHR43479">
    <property type="entry name" value="ACREF/ENVCD OPERON REPRESSOR-RELATED"/>
    <property type="match status" value="1"/>
</dbReference>
<accession>A0A8J6M170</accession>
<dbReference type="InterPro" id="IPR009057">
    <property type="entry name" value="Homeodomain-like_sf"/>
</dbReference>
<keyword evidence="5" id="KW-1185">Reference proteome</keyword>
<dbReference type="SUPFAM" id="SSF46689">
    <property type="entry name" value="Homeodomain-like"/>
    <property type="match status" value="1"/>
</dbReference>
<dbReference type="Gene3D" id="1.10.357.10">
    <property type="entry name" value="Tetracycline Repressor, domain 2"/>
    <property type="match status" value="1"/>
</dbReference>
<organism evidence="4 5">
    <name type="scientific">Flintibacter faecis</name>
    <dbReference type="NCBI Taxonomy" id="2763047"/>
    <lineage>
        <taxon>Bacteria</taxon>
        <taxon>Bacillati</taxon>
        <taxon>Bacillota</taxon>
        <taxon>Clostridia</taxon>
        <taxon>Eubacteriales</taxon>
        <taxon>Flintibacter</taxon>
    </lineage>
</organism>
<dbReference type="RefSeq" id="WP_186877529.1">
    <property type="nucleotide sequence ID" value="NZ_JACOPN010000001.1"/>
</dbReference>